<dbReference type="PANTHER" id="PTHR33835">
    <property type="entry name" value="YALI0C07656P"/>
    <property type="match status" value="1"/>
</dbReference>
<reference evidence="1 2" key="1">
    <citation type="submission" date="2022-07" db="EMBL/GenBank/DDBJ databases">
        <title>Methylomonas rivi sp. nov., Methylomonas rosea sp. nov., Methylomonas aureus sp. nov. and Methylomonas subterranea sp. nov., four novel methanotrophs isolated from a freshwater creek and the deep terrestrial subsurface.</title>
        <authorList>
            <person name="Abin C."/>
            <person name="Sankaranarayanan K."/>
            <person name="Garner C."/>
            <person name="Sindelar R."/>
            <person name="Kotary K."/>
            <person name="Garner R."/>
            <person name="Barclay S."/>
            <person name="Lawson P."/>
            <person name="Krumholz L."/>
        </authorList>
    </citation>
    <scope>NUCLEOTIDE SEQUENCE [LARGE SCALE GENOMIC DNA]</scope>
    <source>
        <strain evidence="1 2">SURF-1</strain>
    </source>
</reference>
<proteinExistence type="predicted"/>
<dbReference type="RefSeq" id="WP_256609651.1">
    <property type="nucleotide sequence ID" value="NZ_JANIBM010000003.1"/>
</dbReference>
<accession>A0ABT1UF00</accession>
<protein>
    <submittedName>
        <fullName evidence="1">DUF4336 domain-containing protein</fullName>
    </submittedName>
</protein>
<gene>
    <name evidence="1" type="ORF">NP603_04070</name>
</gene>
<dbReference type="Proteomes" id="UP001524569">
    <property type="component" value="Unassembled WGS sequence"/>
</dbReference>
<sequence length="227" mass="25587">MALETIVPGQIWHAQQTLTFGIFDIRSRASFVKLADGVIWVHSPIQPSPELVREINEIGPVKYVVAPNRSHHLFFLPFLQAFPDAQGFIAPGLTEKRPDLQNYPLLPAAENAPWTAELESLFIEGLPVINETVWFHKESGTLILTDLLFCFGSENSLAARVAAWVLGVYRRLAMSRTMKQLVRDKAALARCADRILAWDVRQVVLAHDQIIRTDAKRQLAEAFRHLA</sequence>
<dbReference type="SUPFAM" id="SSF56281">
    <property type="entry name" value="Metallo-hydrolase/oxidoreductase"/>
    <property type="match status" value="1"/>
</dbReference>
<dbReference type="Pfam" id="PF14234">
    <property type="entry name" value="DUF4336"/>
    <property type="match status" value="1"/>
</dbReference>
<dbReference type="InterPro" id="IPR036866">
    <property type="entry name" value="RibonucZ/Hydroxyglut_hydro"/>
</dbReference>
<dbReference type="PANTHER" id="PTHR33835:SF1">
    <property type="entry name" value="METALLO-BETA-LACTAMASE DOMAIN-CONTAINING PROTEIN"/>
    <property type="match status" value="1"/>
</dbReference>
<dbReference type="EMBL" id="JANIBM010000003">
    <property type="protein sequence ID" value="MCQ8180275.1"/>
    <property type="molecule type" value="Genomic_DNA"/>
</dbReference>
<keyword evidence="2" id="KW-1185">Reference proteome</keyword>
<organism evidence="1 2">
    <name type="scientific">Methylomonas aurea</name>
    <dbReference type="NCBI Taxonomy" id="2952224"/>
    <lineage>
        <taxon>Bacteria</taxon>
        <taxon>Pseudomonadati</taxon>
        <taxon>Pseudomonadota</taxon>
        <taxon>Gammaproteobacteria</taxon>
        <taxon>Methylococcales</taxon>
        <taxon>Methylococcaceae</taxon>
        <taxon>Methylomonas</taxon>
    </lineage>
</organism>
<dbReference type="InterPro" id="IPR025638">
    <property type="entry name" value="DUF4336"/>
</dbReference>
<name>A0ABT1UF00_9GAMM</name>
<evidence type="ECO:0000313" key="2">
    <source>
        <dbReference type="Proteomes" id="UP001524569"/>
    </source>
</evidence>
<evidence type="ECO:0000313" key="1">
    <source>
        <dbReference type="EMBL" id="MCQ8180275.1"/>
    </source>
</evidence>
<comment type="caution">
    <text evidence="1">The sequence shown here is derived from an EMBL/GenBank/DDBJ whole genome shotgun (WGS) entry which is preliminary data.</text>
</comment>